<organism evidence="1 2">
    <name type="scientific">Alkalicoccobacillus murimartini</name>
    <dbReference type="NCBI Taxonomy" id="171685"/>
    <lineage>
        <taxon>Bacteria</taxon>
        <taxon>Bacillati</taxon>
        <taxon>Bacillota</taxon>
        <taxon>Bacilli</taxon>
        <taxon>Bacillales</taxon>
        <taxon>Bacillaceae</taxon>
        <taxon>Alkalicoccobacillus</taxon>
    </lineage>
</organism>
<evidence type="ECO:0000313" key="1">
    <source>
        <dbReference type="EMBL" id="MDQ0207398.1"/>
    </source>
</evidence>
<gene>
    <name evidence="1" type="ORF">J2S05_002199</name>
</gene>
<reference evidence="1 2" key="1">
    <citation type="submission" date="2023-07" db="EMBL/GenBank/DDBJ databases">
        <title>Genomic Encyclopedia of Type Strains, Phase IV (KMG-IV): sequencing the most valuable type-strain genomes for metagenomic binning, comparative biology and taxonomic classification.</title>
        <authorList>
            <person name="Goeker M."/>
        </authorList>
    </citation>
    <scope>NUCLEOTIDE SEQUENCE [LARGE SCALE GENOMIC DNA]</scope>
    <source>
        <strain evidence="1 2">DSM 19154</strain>
    </source>
</reference>
<dbReference type="EMBL" id="JAUSUA010000003">
    <property type="protein sequence ID" value="MDQ0207398.1"/>
    <property type="molecule type" value="Genomic_DNA"/>
</dbReference>
<name>A0ABT9YHQ3_9BACI</name>
<comment type="caution">
    <text evidence="1">The sequence shown here is derived from an EMBL/GenBank/DDBJ whole genome shotgun (WGS) entry which is preliminary data.</text>
</comment>
<sequence length="35" mass="4228">MQLFMLKWLVDNFFSLQTKLQTDELQCNGNSKKYD</sequence>
<proteinExistence type="predicted"/>
<evidence type="ECO:0000313" key="2">
    <source>
        <dbReference type="Proteomes" id="UP001225034"/>
    </source>
</evidence>
<keyword evidence="2" id="KW-1185">Reference proteome</keyword>
<dbReference type="Proteomes" id="UP001225034">
    <property type="component" value="Unassembled WGS sequence"/>
</dbReference>
<protein>
    <submittedName>
        <fullName evidence="1">Uncharacterized protein</fullName>
    </submittedName>
</protein>
<accession>A0ABT9YHQ3</accession>